<dbReference type="EMBL" id="PGOL01000091">
    <property type="protein sequence ID" value="PKI77486.1"/>
    <property type="molecule type" value="Genomic_DNA"/>
</dbReference>
<evidence type="ECO:0000313" key="2">
    <source>
        <dbReference type="Proteomes" id="UP000233551"/>
    </source>
</evidence>
<proteinExistence type="predicted"/>
<dbReference type="AlphaFoldDB" id="A0A2I0LBC6"/>
<sequence>MNKIAELRPSDGEIQEATNQMTVLARIKNGIATVVRQLVLLLHREINSSLGFDGRTIGLTDQASITHSSVGPSAVEMGHPSKSYPGLRNEKTRLHLLSVSSAESRKKRTSCSRPVESFQQRIPSNFSGRNLDINAADSKWPDNDHFDCSNSRTSGLEVCFLLC</sequence>
<accession>A0A2I0LBC6</accession>
<comment type="caution">
    <text evidence="1">The sequence shown here is derived from an EMBL/GenBank/DDBJ whole genome shotgun (WGS) entry which is preliminary data.</text>
</comment>
<organism evidence="1 2">
    <name type="scientific">Punica granatum</name>
    <name type="common">Pomegranate</name>
    <dbReference type="NCBI Taxonomy" id="22663"/>
    <lineage>
        <taxon>Eukaryota</taxon>
        <taxon>Viridiplantae</taxon>
        <taxon>Streptophyta</taxon>
        <taxon>Embryophyta</taxon>
        <taxon>Tracheophyta</taxon>
        <taxon>Spermatophyta</taxon>
        <taxon>Magnoliopsida</taxon>
        <taxon>eudicotyledons</taxon>
        <taxon>Gunneridae</taxon>
        <taxon>Pentapetalae</taxon>
        <taxon>rosids</taxon>
        <taxon>malvids</taxon>
        <taxon>Myrtales</taxon>
        <taxon>Lythraceae</taxon>
        <taxon>Punica</taxon>
    </lineage>
</organism>
<name>A0A2I0LBC6_PUNGR</name>
<keyword evidence="2" id="KW-1185">Reference proteome</keyword>
<reference evidence="1 2" key="1">
    <citation type="submission" date="2017-11" db="EMBL/GenBank/DDBJ databases">
        <title>De-novo sequencing of pomegranate (Punica granatum L.) genome.</title>
        <authorList>
            <person name="Akparov Z."/>
            <person name="Amiraslanov A."/>
            <person name="Hajiyeva S."/>
            <person name="Abbasov M."/>
            <person name="Kaur K."/>
            <person name="Hamwieh A."/>
            <person name="Solovyev V."/>
            <person name="Salamov A."/>
            <person name="Braich B."/>
            <person name="Kosarev P."/>
            <person name="Mahmoud A."/>
            <person name="Hajiyev E."/>
            <person name="Babayeva S."/>
            <person name="Izzatullayeva V."/>
            <person name="Mammadov A."/>
            <person name="Mammadov A."/>
            <person name="Sharifova S."/>
            <person name="Ojaghi J."/>
            <person name="Eynullazada K."/>
            <person name="Bayramov B."/>
            <person name="Abdulazimova A."/>
            <person name="Shahmuradov I."/>
        </authorList>
    </citation>
    <scope>NUCLEOTIDE SEQUENCE [LARGE SCALE GENOMIC DNA]</scope>
    <source>
        <strain evidence="2">cv. AG2017</strain>
        <tissue evidence="1">Leaf</tissue>
    </source>
</reference>
<dbReference type="Proteomes" id="UP000233551">
    <property type="component" value="Unassembled WGS sequence"/>
</dbReference>
<evidence type="ECO:0000313" key="1">
    <source>
        <dbReference type="EMBL" id="PKI77486.1"/>
    </source>
</evidence>
<protein>
    <submittedName>
        <fullName evidence="1">Uncharacterized protein</fullName>
    </submittedName>
</protein>
<gene>
    <name evidence="1" type="ORF">CRG98_002092</name>
</gene>